<name>C7QZ81_JONDD</name>
<dbReference type="KEGG" id="jde:Jden_0317"/>
<reference evidence="1 2" key="1">
    <citation type="journal article" date="2009" name="Stand. Genomic Sci.">
        <title>Complete genome sequence of Jonesia denitrificans type strain (Prevot 55134).</title>
        <authorList>
            <person name="Pukall R."/>
            <person name="Gehrich-Schroter G."/>
            <person name="Lapidus A."/>
            <person name="Nolan M."/>
            <person name="Glavina Del Rio T."/>
            <person name="Lucas S."/>
            <person name="Chen F."/>
            <person name="Tice H."/>
            <person name="Pitluck S."/>
            <person name="Cheng J.F."/>
            <person name="Copeland A."/>
            <person name="Saunders E."/>
            <person name="Brettin T."/>
            <person name="Detter J.C."/>
            <person name="Bruce D."/>
            <person name="Goodwin L."/>
            <person name="Pati A."/>
            <person name="Ivanova N."/>
            <person name="Mavromatis K."/>
            <person name="Ovchinnikova G."/>
            <person name="Chen A."/>
            <person name="Palaniappan K."/>
            <person name="Land M."/>
            <person name="Hauser L."/>
            <person name="Chang Y.J."/>
            <person name="Jeffries C.D."/>
            <person name="Chain P."/>
            <person name="Goker M."/>
            <person name="Bristow J."/>
            <person name="Eisen J.A."/>
            <person name="Markowitz V."/>
            <person name="Hugenholtz P."/>
            <person name="Kyrpides N.C."/>
            <person name="Klenk H.P."/>
            <person name="Han C."/>
        </authorList>
    </citation>
    <scope>NUCLEOTIDE SEQUENCE [LARGE SCALE GENOMIC DNA]</scope>
    <source>
        <strain evidence="2">ATCC 14870 / DSM 20603 / BCRC 15368 / CIP 55.134 / JCM 11481 / NBRC 15587 / NCTC 10816 / Prevot 55134</strain>
    </source>
</reference>
<evidence type="ECO:0008006" key="3">
    <source>
        <dbReference type="Google" id="ProtNLM"/>
    </source>
</evidence>
<dbReference type="InterPro" id="IPR007438">
    <property type="entry name" value="DUF488"/>
</dbReference>
<organism evidence="1 2">
    <name type="scientific">Jonesia denitrificans (strain ATCC 14870 / DSM 20603 / BCRC 15368 / CIP 55.134 / JCM 11481 / NBRC 15587 / NCTC 10816 / Prevot 55134)</name>
    <name type="common">Listeria denitrificans</name>
    <dbReference type="NCBI Taxonomy" id="471856"/>
    <lineage>
        <taxon>Bacteria</taxon>
        <taxon>Bacillati</taxon>
        <taxon>Actinomycetota</taxon>
        <taxon>Actinomycetes</taxon>
        <taxon>Micrococcales</taxon>
        <taxon>Jonesiaceae</taxon>
        <taxon>Jonesia</taxon>
    </lineage>
</organism>
<dbReference type="Pfam" id="PF04343">
    <property type="entry name" value="DUF488"/>
    <property type="match status" value="1"/>
</dbReference>
<keyword evidence="2" id="KW-1185">Reference proteome</keyword>
<dbReference type="EMBL" id="CP001706">
    <property type="protein sequence ID" value="ACV07989.1"/>
    <property type="molecule type" value="Genomic_DNA"/>
</dbReference>
<sequence length="102" mass="11577">MPHTIYTLGHSTHSIDTVVTMLRNNNVTALIDVRSYPASRRNPQWNHDTLPTQLPTDITYTWIKNLGGRRYTPKDTPTPNTAWRVASFNHYADHMATPSATS</sequence>
<dbReference type="HOGENOM" id="CLU_2220413_0_0_11"/>
<gene>
    <name evidence="1" type="ordered locus">Jden_0317</name>
</gene>
<dbReference type="PANTHER" id="PTHR39337">
    <property type="entry name" value="BLR5642 PROTEIN"/>
    <property type="match status" value="1"/>
</dbReference>
<evidence type="ECO:0000313" key="2">
    <source>
        <dbReference type="Proteomes" id="UP000000628"/>
    </source>
</evidence>
<dbReference type="AlphaFoldDB" id="C7QZ81"/>
<accession>C7QZ81</accession>
<proteinExistence type="predicted"/>
<dbReference type="Proteomes" id="UP000000628">
    <property type="component" value="Chromosome"/>
</dbReference>
<evidence type="ECO:0000313" key="1">
    <source>
        <dbReference type="EMBL" id="ACV07989.1"/>
    </source>
</evidence>
<dbReference type="RefSeq" id="WP_015770618.1">
    <property type="nucleotide sequence ID" value="NC_013174.1"/>
</dbReference>
<dbReference type="eggNOG" id="COG5483">
    <property type="taxonomic scope" value="Bacteria"/>
</dbReference>
<dbReference type="PANTHER" id="PTHR39337:SF1">
    <property type="entry name" value="BLR5642 PROTEIN"/>
    <property type="match status" value="1"/>
</dbReference>
<dbReference type="STRING" id="471856.Jden_0317"/>
<protein>
    <recommendedName>
        <fullName evidence="3">DUF488 domain-containing protein</fullName>
    </recommendedName>
</protein>